<dbReference type="GO" id="GO:0005525">
    <property type="term" value="F:GTP binding"/>
    <property type="evidence" value="ECO:0007669"/>
    <property type="project" value="UniProtKB-KW"/>
</dbReference>
<dbReference type="EMBL" id="ATMH01000511">
    <property type="protein sequence ID" value="EPY36578.1"/>
    <property type="molecule type" value="Genomic_DNA"/>
</dbReference>
<dbReference type="AlphaFoldDB" id="S9V6Z1"/>
<dbReference type="InterPro" id="IPR027417">
    <property type="entry name" value="P-loop_NTPase"/>
</dbReference>
<evidence type="ECO:0000256" key="1">
    <source>
        <dbReference type="ARBA" id="ARBA00022741"/>
    </source>
</evidence>
<dbReference type="Gene3D" id="3.40.50.300">
    <property type="entry name" value="P-loop containing nucleotide triphosphate hydrolases"/>
    <property type="match status" value="1"/>
</dbReference>
<gene>
    <name evidence="4" type="ORF">STCU_00511</name>
</gene>
<evidence type="ECO:0000256" key="3">
    <source>
        <dbReference type="PIRSR" id="PIRSR606689-1"/>
    </source>
</evidence>
<accession>S9V6Z1</accession>
<reference evidence="4 5" key="1">
    <citation type="journal article" date="2013" name="PLoS ONE">
        <title>Predicting the Proteins of Angomonas deanei, Strigomonas culicis and Their Respective Endosymbionts Reveals New Aspects of the Trypanosomatidae Family.</title>
        <authorList>
            <person name="Motta M.C."/>
            <person name="Martins A.C."/>
            <person name="de Souza S.S."/>
            <person name="Catta-Preta C.M."/>
            <person name="Silva R."/>
            <person name="Klein C.C."/>
            <person name="de Almeida L.G."/>
            <person name="de Lima Cunha O."/>
            <person name="Ciapina L.P."/>
            <person name="Brocchi M."/>
            <person name="Colabardini A.C."/>
            <person name="de Araujo Lima B."/>
            <person name="Machado C.R."/>
            <person name="de Almeida Soares C.M."/>
            <person name="Probst C.M."/>
            <person name="de Menezes C.B."/>
            <person name="Thompson C.E."/>
            <person name="Bartholomeu D.C."/>
            <person name="Gradia D.F."/>
            <person name="Pavoni D.P."/>
            <person name="Grisard E.C."/>
            <person name="Fantinatti-Garboggini F."/>
            <person name="Marchini F.K."/>
            <person name="Rodrigues-Luiz G.F."/>
            <person name="Wagner G."/>
            <person name="Goldman G.H."/>
            <person name="Fietto J.L."/>
            <person name="Elias M.C."/>
            <person name="Goldman M.H."/>
            <person name="Sagot M.F."/>
            <person name="Pereira M."/>
            <person name="Stoco P.H."/>
            <person name="de Mendonca-Neto R.P."/>
            <person name="Teixeira S.M."/>
            <person name="Maciel T.E."/>
            <person name="de Oliveira Mendes T.A."/>
            <person name="Urmenyi T.P."/>
            <person name="de Souza W."/>
            <person name="Schenkman S."/>
            <person name="de Vasconcelos A.T."/>
        </authorList>
    </citation>
    <scope>NUCLEOTIDE SEQUENCE [LARGE SCALE GENOMIC DNA]</scope>
</reference>
<dbReference type="PANTHER" id="PTHR45697">
    <property type="entry name" value="ADP-RIBOSYLATION FACTOR-LIKE PROTEIN 2-RELATED"/>
    <property type="match status" value="1"/>
</dbReference>
<dbReference type="SMART" id="SM00177">
    <property type="entry name" value="ARF"/>
    <property type="match status" value="1"/>
</dbReference>
<evidence type="ECO:0000313" key="4">
    <source>
        <dbReference type="EMBL" id="EPY36578.1"/>
    </source>
</evidence>
<name>S9V6Z1_9TRYP</name>
<evidence type="ECO:0000256" key="2">
    <source>
        <dbReference type="ARBA" id="ARBA00023134"/>
    </source>
</evidence>
<keyword evidence="1 3" id="KW-0547">Nucleotide-binding</keyword>
<dbReference type="InterPro" id="IPR006689">
    <property type="entry name" value="Small_GTPase_ARF/SAR"/>
</dbReference>
<keyword evidence="2 3" id="KW-0342">GTP-binding</keyword>
<dbReference type="PROSITE" id="PS51417">
    <property type="entry name" value="ARF"/>
    <property type="match status" value="1"/>
</dbReference>
<dbReference type="OrthoDB" id="2011769at2759"/>
<feature type="binding site" evidence="3">
    <location>
        <begin position="59"/>
        <end position="62"/>
    </location>
    <ligand>
        <name>GTP</name>
        <dbReference type="ChEBI" id="CHEBI:37565"/>
    </ligand>
</feature>
<dbReference type="GO" id="GO:0003924">
    <property type="term" value="F:GTPase activity"/>
    <property type="evidence" value="ECO:0007669"/>
    <property type="project" value="InterPro"/>
</dbReference>
<dbReference type="PRINTS" id="PR00328">
    <property type="entry name" value="SAR1GTPBP"/>
</dbReference>
<comment type="caution">
    <text evidence="4">The sequence shown here is derived from an EMBL/GenBank/DDBJ whole genome shotgun (WGS) entry which is preliminary data.</text>
</comment>
<dbReference type="Proteomes" id="UP000015354">
    <property type="component" value="Unassembled WGS sequence"/>
</dbReference>
<proteinExistence type="predicted"/>
<feature type="binding site" evidence="3">
    <location>
        <position position="3"/>
    </location>
    <ligand>
        <name>GTP</name>
        <dbReference type="ChEBI" id="CHEBI:37565"/>
    </ligand>
</feature>
<sequence>MGGQRAARHYWRQYYGEADVAIFVVDAADPRRLLEAKEILSHCLEEEKLAGIPLLVFANKQDMIGALTPEMVSEALNLVELRDRRWDIQGCSAKTGEGLDEGLSWIVKQLHH</sequence>
<keyword evidence="5" id="KW-1185">Reference proteome</keyword>
<dbReference type="Pfam" id="PF00025">
    <property type="entry name" value="Arf"/>
    <property type="match status" value="1"/>
</dbReference>
<evidence type="ECO:0000313" key="5">
    <source>
        <dbReference type="Proteomes" id="UP000015354"/>
    </source>
</evidence>
<protein>
    <submittedName>
        <fullName evidence="4">ADP-ribosylation factor-like 3</fullName>
    </submittedName>
</protein>
<dbReference type="SUPFAM" id="SSF52540">
    <property type="entry name" value="P-loop containing nucleoside triphosphate hydrolases"/>
    <property type="match status" value="1"/>
</dbReference>
<dbReference type="InterPro" id="IPR044612">
    <property type="entry name" value="ARL2/3"/>
</dbReference>
<organism evidence="4 5">
    <name type="scientific">Strigomonas culicis</name>
    <dbReference type="NCBI Taxonomy" id="28005"/>
    <lineage>
        <taxon>Eukaryota</taxon>
        <taxon>Discoba</taxon>
        <taxon>Euglenozoa</taxon>
        <taxon>Kinetoplastea</taxon>
        <taxon>Metakinetoplastina</taxon>
        <taxon>Trypanosomatida</taxon>
        <taxon>Trypanosomatidae</taxon>
        <taxon>Strigomonadinae</taxon>
        <taxon>Strigomonas</taxon>
    </lineage>
</organism>